<protein>
    <submittedName>
        <fullName evidence="2">Uncharacterized protein</fullName>
    </submittedName>
</protein>
<feature type="transmembrane region" description="Helical" evidence="1">
    <location>
        <begin position="111"/>
        <end position="134"/>
    </location>
</feature>
<keyword evidence="1" id="KW-0472">Membrane</keyword>
<name>A0A1W0X5Z9_HYPEX</name>
<dbReference type="Proteomes" id="UP000192578">
    <property type="component" value="Unassembled WGS sequence"/>
</dbReference>
<accession>A0A1W0X5Z9</accession>
<gene>
    <name evidence="2" type="ORF">BV898_03262</name>
</gene>
<evidence type="ECO:0000256" key="1">
    <source>
        <dbReference type="SAM" id="Phobius"/>
    </source>
</evidence>
<keyword evidence="1" id="KW-1133">Transmembrane helix</keyword>
<feature type="transmembrane region" description="Helical" evidence="1">
    <location>
        <begin position="76"/>
        <end position="105"/>
    </location>
</feature>
<feature type="transmembrane region" description="Helical" evidence="1">
    <location>
        <begin position="12"/>
        <end position="35"/>
    </location>
</feature>
<comment type="caution">
    <text evidence="2">The sequence shown here is derived from an EMBL/GenBank/DDBJ whole genome shotgun (WGS) entry which is preliminary data.</text>
</comment>
<reference evidence="3" key="1">
    <citation type="submission" date="2017-01" db="EMBL/GenBank/DDBJ databases">
        <title>Comparative genomics of anhydrobiosis in the tardigrade Hypsibius dujardini.</title>
        <authorList>
            <person name="Yoshida Y."/>
            <person name="Koutsovoulos G."/>
            <person name="Laetsch D."/>
            <person name="Stevens L."/>
            <person name="Kumar S."/>
            <person name="Horikawa D."/>
            <person name="Ishino K."/>
            <person name="Komine S."/>
            <person name="Tomita M."/>
            <person name="Blaxter M."/>
            <person name="Arakawa K."/>
        </authorList>
    </citation>
    <scope>NUCLEOTIDE SEQUENCE [LARGE SCALE GENOMIC DNA]</scope>
    <source>
        <strain evidence="3">Z151</strain>
    </source>
</reference>
<sequence>MEDLSCCGPRGRVQWVAAYNIVVGIINLINSGYFAGPNFQLSYADTLAGLGLTAGVLLLAAGIVLLFGLRKRNSSYFVAWLVLIVIYLIFAVSSIGFDLFVIVNYNLYGGYATYTVSVGFIFLLIQALCIWVVLRYRRNCLY</sequence>
<proteinExistence type="predicted"/>
<evidence type="ECO:0000313" key="3">
    <source>
        <dbReference type="Proteomes" id="UP000192578"/>
    </source>
</evidence>
<feature type="transmembrane region" description="Helical" evidence="1">
    <location>
        <begin position="47"/>
        <end position="69"/>
    </location>
</feature>
<keyword evidence="3" id="KW-1185">Reference proteome</keyword>
<keyword evidence="1" id="KW-0812">Transmembrane</keyword>
<dbReference type="AlphaFoldDB" id="A0A1W0X5Z9"/>
<dbReference type="EMBL" id="MTYJ01000015">
    <property type="protein sequence ID" value="OQV22828.1"/>
    <property type="molecule type" value="Genomic_DNA"/>
</dbReference>
<organism evidence="2 3">
    <name type="scientific">Hypsibius exemplaris</name>
    <name type="common">Freshwater tardigrade</name>
    <dbReference type="NCBI Taxonomy" id="2072580"/>
    <lineage>
        <taxon>Eukaryota</taxon>
        <taxon>Metazoa</taxon>
        <taxon>Ecdysozoa</taxon>
        <taxon>Tardigrada</taxon>
        <taxon>Eutardigrada</taxon>
        <taxon>Parachela</taxon>
        <taxon>Hypsibioidea</taxon>
        <taxon>Hypsibiidae</taxon>
        <taxon>Hypsibius</taxon>
    </lineage>
</organism>
<evidence type="ECO:0000313" key="2">
    <source>
        <dbReference type="EMBL" id="OQV22828.1"/>
    </source>
</evidence>